<organism evidence="2 3">
    <name type="scientific">Azotobacter vinelandii (strain DJ / ATCC BAA-1303)</name>
    <dbReference type="NCBI Taxonomy" id="322710"/>
    <lineage>
        <taxon>Bacteria</taxon>
        <taxon>Pseudomonadati</taxon>
        <taxon>Pseudomonadota</taxon>
        <taxon>Gammaproteobacteria</taxon>
        <taxon>Pseudomonadales</taxon>
        <taxon>Pseudomonadaceae</taxon>
        <taxon>Azotobacter</taxon>
    </lineage>
</organism>
<dbReference type="HOGENOM" id="CLU_1739005_0_0_6"/>
<dbReference type="EnsemblBacteria" id="ACO77823">
    <property type="protein sequence ID" value="ACO77823"/>
    <property type="gene ID" value="Avin_16080"/>
</dbReference>
<keyword evidence="3" id="KW-1185">Reference proteome</keyword>
<feature type="region of interest" description="Disordered" evidence="1">
    <location>
        <begin position="137"/>
        <end position="173"/>
    </location>
</feature>
<evidence type="ECO:0008006" key="4">
    <source>
        <dbReference type="Google" id="ProtNLM"/>
    </source>
</evidence>
<dbReference type="KEGG" id="avn:Avin_16080"/>
<evidence type="ECO:0000313" key="2">
    <source>
        <dbReference type="EMBL" id="ACO77823.1"/>
    </source>
</evidence>
<dbReference type="eggNOG" id="ENOG502ZF2E">
    <property type="taxonomic scope" value="Bacteria"/>
</dbReference>
<evidence type="ECO:0000313" key="3">
    <source>
        <dbReference type="Proteomes" id="UP000002424"/>
    </source>
</evidence>
<evidence type="ECO:0000256" key="1">
    <source>
        <dbReference type="SAM" id="MobiDB-lite"/>
    </source>
</evidence>
<gene>
    <name evidence="2" type="ordered locus">Avin_16080</name>
</gene>
<dbReference type="AlphaFoldDB" id="C1DRT5"/>
<dbReference type="Proteomes" id="UP000002424">
    <property type="component" value="Chromosome"/>
</dbReference>
<accession>C1DRT5</accession>
<proteinExistence type="predicted"/>
<dbReference type="STRING" id="322710.Avin_16080"/>
<protein>
    <recommendedName>
        <fullName evidence="4">Type II secretion system protein GspC N-terminal domain-containing protein</fullName>
    </recommendedName>
</protein>
<dbReference type="EMBL" id="CP001157">
    <property type="protein sequence ID" value="ACO77823.1"/>
    <property type="molecule type" value="Genomic_DNA"/>
</dbReference>
<sequence length="173" mass="18681">MKLRPLLPTLALLPGLPLIGYLWPLPAPPATSAGDDPWNWPAPLERRQPTLPAELATFWPGRTPADPKQAAAGAEAAAAAGKGVHQAWTLIGVIGQGRRHSALLQDPQRNIRTLAPGDALDERRRISRIEATRLHWQDTDGQTGTLPLYPDPIDAPTAPVDTPRATANTETRE</sequence>
<dbReference type="GeneID" id="88184894"/>
<name>C1DRT5_AZOVD</name>
<dbReference type="RefSeq" id="WP_012700238.1">
    <property type="nucleotide sequence ID" value="NC_012560.1"/>
</dbReference>
<reference evidence="2 3" key="1">
    <citation type="journal article" date="2009" name="J. Bacteriol.">
        <title>Genome sequence of Azotobacter vinelandii, an obligate aerobe specialized to support diverse anaerobic metabolic processes.</title>
        <authorList>
            <person name="Setubal J.C."/>
            <person name="dos Santos P."/>
            <person name="Goldman B.S."/>
            <person name="Ertesvag H."/>
            <person name="Espin G."/>
            <person name="Rubio L.M."/>
            <person name="Valla S."/>
            <person name="Almeida N.F."/>
            <person name="Balasubramanian D."/>
            <person name="Cromes L."/>
            <person name="Curatti L."/>
            <person name="Du Z."/>
            <person name="Godsy E."/>
            <person name="Goodner B."/>
            <person name="Hellner-Burris K."/>
            <person name="Hernandez J.A."/>
            <person name="Houmiel K."/>
            <person name="Imperial J."/>
            <person name="Kennedy C."/>
            <person name="Larson T.J."/>
            <person name="Latreille P."/>
            <person name="Ligon L.S."/>
            <person name="Lu J."/>
            <person name="Maerk M."/>
            <person name="Miller N.M."/>
            <person name="Norton S."/>
            <person name="O'Carroll I.P."/>
            <person name="Paulsen I."/>
            <person name="Raulfs E.C."/>
            <person name="Roemer R."/>
            <person name="Rosser J."/>
            <person name="Segura D."/>
            <person name="Slater S."/>
            <person name="Stricklin S.L."/>
            <person name="Studholme D.J."/>
            <person name="Sun J."/>
            <person name="Viana C.J."/>
            <person name="Wallin E."/>
            <person name="Wang B."/>
            <person name="Wheeler C."/>
            <person name="Zhu H."/>
            <person name="Dean D.R."/>
            <person name="Dixon R."/>
            <person name="Wood D."/>
        </authorList>
    </citation>
    <scope>NUCLEOTIDE SEQUENCE [LARGE SCALE GENOMIC DNA]</scope>
    <source>
        <strain evidence="3">DJ / ATCC BAA-1303</strain>
    </source>
</reference>